<dbReference type="AlphaFoldDB" id="K0JZF0"/>
<name>K0JZF0_SACES</name>
<evidence type="ECO:0000313" key="2">
    <source>
        <dbReference type="Proteomes" id="UP000006281"/>
    </source>
</evidence>
<accession>K0JZF0</accession>
<dbReference type="EMBL" id="HE804045">
    <property type="protein sequence ID" value="CCH30652.1"/>
    <property type="molecule type" value="Genomic_DNA"/>
</dbReference>
<organism evidence="1 2">
    <name type="scientific">Saccharothrix espanaensis (strain ATCC 51144 / DSM 44229 / JCM 9112 / NBRC 15066 / NRRL 15764)</name>
    <dbReference type="NCBI Taxonomy" id="1179773"/>
    <lineage>
        <taxon>Bacteria</taxon>
        <taxon>Bacillati</taxon>
        <taxon>Actinomycetota</taxon>
        <taxon>Actinomycetes</taxon>
        <taxon>Pseudonocardiales</taxon>
        <taxon>Pseudonocardiaceae</taxon>
        <taxon>Saccharothrix</taxon>
    </lineage>
</organism>
<dbReference type="HOGENOM" id="CLU_2976601_0_0_11"/>
<protein>
    <submittedName>
        <fullName evidence="1">Uncharacterized protein</fullName>
    </submittedName>
</protein>
<reference evidence="1 2" key="1">
    <citation type="journal article" date="2012" name="BMC Genomics">
        <title>Complete genome sequence of Saccharothrix espanaensis DSM 44229T and comparison to the other completely sequenced Pseudonocardiaceae.</title>
        <authorList>
            <person name="Strobel T."/>
            <person name="Al-Dilaimi A."/>
            <person name="Blom J."/>
            <person name="Gessner A."/>
            <person name="Kalinowski J."/>
            <person name="Luzhetska M."/>
            <person name="Puhler A."/>
            <person name="Szczepanowski R."/>
            <person name="Bechthold A."/>
            <person name="Ruckert C."/>
        </authorList>
    </citation>
    <scope>NUCLEOTIDE SEQUENCE [LARGE SCALE GENOMIC DNA]</scope>
    <source>
        <strain evidence="2">ATCC 51144 / DSM 44229 / JCM 9112 / NBRC 15066 / NRRL 15764</strain>
    </source>
</reference>
<sequence length="58" mass="5940">MDHFGDVAVTFNKAARSTGSHRAALLHLIGVGERGKRGASKVVGDGLLTEVPRPASAG</sequence>
<dbReference type="KEGG" id="sesp:BN6_33500"/>
<proteinExistence type="predicted"/>
<dbReference type="STRING" id="1179773.BN6_33500"/>
<keyword evidence="2" id="KW-1185">Reference proteome</keyword>
<evidence type="ECO:0000313" key="1">
    <source>
        <dbReference type="EMBL" id="CCH30652.1"/>
    </source>
</evidence>
<gene>
    <name evidence="1" type="ordered locus">BN6_33500</name>
</gene>
<dbReference type="Proteomes" id="UP000006281">
    <property type="component" value="Chromosome"/>
</dbReference>